<evidence type="ECO:0000256" key="1">
    <source>
        <dbReference type="SAM" id="MobiDB-lite"/>
    </source>
</evidence>
<evidence type="ECO:0000313" key="2">
    <source>
        <dbReference type="EMBL" id="KAJ8379808.1"/>
    </source>
</evidence>
<evidence type="ECO:0000313" key="3">
    <source>
        <dbReference type="Proteomes" id="UP001152622"/>
    </source>
</evidence>
<feature type="compositionally biased region" description="Basic and acidic residues" evidence="1">
    <location>
        <begin position="11"/>
        <end position="26"/>
    </location>
</feature>
<dbReference type="EMBL" id="JAINUF010000001">
    <property type="protein sequence ID" value="KAJ8379808.1"/>
    <property type="molecule type" value="Genomic_DNA"/>
</dbReference>
<feature type="region of interest" description="Disordered" evidence="1">
    <location>
        <begin position="1"/>
        <end position="26"/>
    </location>
</feature>
<gene>
    <name evidence="2" type="ORF">SKAU_G00005860</name>
</gene>
<organism evidence="2 3">
    <name type="scientific">Synaphobranchus kaupii</name>
    <name type="common">Kaup's arrowtooth eel</name>
    <dbReference type="NCBI Taxonomy" id="118154"/>
    <lineage>
        <taxon>Eukaryota</taxon>
        <taxon>Metazoa</taxon>
        <taxon>Chordata</taxon>
        <taxon>Craniata</taxon>
        <taxon>Vertebrata</taxon>
        <taxon>Euteleostomi</taxon>
        <taxon>Actinopterygii</taxon>
        <taxon>Neopterygii</taxon>
        <taxon>Teleostei</taxon>
        <taxon>Anguilliformes</taxon>
        <taxon>Synaphobranchidae</taxon>
        <taxon>Synaphobranchus</taxon>
    </lineage>
</organism>
<accession>A0A9Q1G9Y3</accession>
<keyword evidence="3" id="KW-1185">Reference proteome</keyword>
<feature type="compositionally biased region" description="Basic residues" evidence="1">
    <location>
        <begin position="1"/>
        <end position="10"/>
    </location>
</feature>
<protein>
    <submittedName>
        <fullName evidence="2">Uncharacterized protein</fullName>
    </submittedName>
</protein>
<dbReference type="AlphaFoldDB" id="A0A9Q1G9Y3"/>
<proteinExistence type="predicted"/>
<dbReference type="Proteomes" id="UP001152622">
    <property type="component" value="Chromosome 1"/>
</dbReference>
<reference evidence="2" key="1">
    <citation type="journal article" date="2023" name="Science">
        <title>Genome structures resolve the early diversification of teleost fishes.</title>
        <authorList>
            <person name="Parey E."/>
            <person name="Louis A."/>
            <person name="Montfort J."/>
            <person name="Bouchez O."/>
            <person name="Roques C."/>
            <person name="Iampietro C."/>
            <person name="Lluch J."/>
            <person name="Castinel A."/>
            <person name="Donnadieu C."/>
            <person name="Desvignes T."/>
            <person name="Floi Bucao C."/>
            <person name="Jouanno E."/>
            <person name="Wen M."/>
            <person name="Mejri S."/>
            <person name="Dirks R."/>
            <person name="Jansen H."/>
            <person name="Henkel C."/>
            <person name="Chen W.J."/>
            <person name="Zahm M."/>
            <person name="Cabau C."/>
            <person name="Klopp C."/>
            <person name="Thompson A.W."/>
            <person name="Robinson-Rechavi M."/>
            <person name="Braasch I."/>
            <person name="Lecointre G."/>
            <person name="Bobe J."/>
            <person name="Postlethwait J.H."/>
            <person name="Berthelot C."/>
            <person name="Roest Crollius H."/>
            <person name="Guiguen Y."/>
        </authorList>
    </citation>
    <scope>NUCLEOTIDE SEQUENCE</scope>
    <source>
        <strain evidence="2">WJC10195</strain>
    </source>
</reference>
<sequence>MGRLRKKRNWKGREQSDARPPPEESRARLWWWSSRYVHFYTQTRKNLQKVLELKEKKSQRADILTKTGRGAAA</sequence>
<comment type="caution">
    <text evidence="2">The sequence shown here is derived from an EMBL/GenBank/DDBJ whole genome shotgun (WGS) entry which is preliminary data.</text>
</comment>
<name>A0A9Q1G9Y3_SYNKA</name>